<dbReference type="SUPFAM" id="SSF46894">
    <property type="entry name" value="C-terminal effector domain of the bipartite response regulators"/>
    <property type="match status" value="1"/>
</dbReference>
<evidence type="ECO:0000259" key="5">
    <source>
        <dbReference type="PROSITE" id="PS50043"/>
    </source>
</evidence>
<feature type="compositionally biased region" description="Pro residues" evidence="4">
    <location>
        <begin position="12"/>
        <end position="21"/>
    </location>
</feature>
<evidence type="ECO:0000256" key="3">
    <source>
        <dbReference type="ARBA" id="ARBA00023163"/>
    </source>
</evidence>
<dbReference type="InterPro" id="IPR036388">
    <property type="entry name" value="WH-like_DNA-bd_sf"/>
</dbReference>
<protein>
    <submittedName>
        <fullName evidence="6">Helix-turn-helix transcriptional regulator</fullName>
    </submittedName>
</protein>
<dbReference type="GO" id="GO:0006355">
    <property type="term" value="P:regulation of DNA-templated transcription"/>
    <property type="evidence" value="ECO:0007669"/>
    <property type="project" value="InterPro"/>
</dbReference>
<dbReference type="PROSITE" id="PS50043">
    <property type="entry name" value="HTH_LUXR_2"/>
    <property type="match status" value="1"/>
</dbReference>
<comment type="caution">
    <text evidence="6">The sequence shown here is derived from an EMBL/GenBank/DDBJ whole genome shotgun (WGS) entry which is preliminary data.</text>
</comment>
<sequence length="107" mass="11715">MNNTSHTGNSPSSPPATPPPRPSEEFASLTQREAEILTLLSQGLTNRKIARRLSIAELTVKSHMRVIFLKLDVEDRTQAALKAALASKPRLNGDALNLDGDAPKRFR</sequence>
<name>A0A8T4ITF9_9ACTN</name>
<keyword evidence="3" id="KW-0804">Transcription</keyword>
<keyword evidence="1" id="KW-0805">Transcription regulation</keyword>
<evidence type="ECO:0000256" key="4">
    <source>
        <dbReference type="SAM" id="MobiDB-lite"/>
    </source>
</evidence>
<reference evidence="6" key="1">
    <citation type="submission" date="2021-04" db="EMBL/GenBank/DDBJ databases">
        <title>Sequencing of actinobacteria type strains.</title>
        <authorList>
            <person name="Nguyen G.-S."/>
            <person name="Wentzel A."/>
        </authorList>
    </citation>
    <scope>NUCLEOTIDE SEQUENCE</scope>
    <source>
        <strain evidence="6">DSM 42095</strain>
    </source>
</reference>
<dbReference type="SMART" id="SM00421">
    <property type="entry name" value="HTH_LUXR"/>
    <property type="match status" value="1"/>
</dbReference>
<dbReference type="InterPro" id="IPR000792">
    <property type="entry name" value="Tscrpt_reg_LuxR_C"/>
</dbReference>
<dbReference type="Gene3D" id="1.10.10.10">
    <property type="entry name" value="Winged helix-like DNA-binding domain superfamily/Winged helix DNA-binding domain"/>
    <property type="match status" value="1"/>
</dbReference>
<dbReference type="PRINTS" id="PR00038">
    <property type="entry name" value="HTHLUXR"/>
</dbReference>
<dbReference type="EMBL" id="JAGSMN010000262">
    <property type="protein sequence ID" value="MBR7673843.1"/>
    <property type="molecule type" value="Genomic_DNA"/>
</dbReference>
<gene>
    <name evidence="6" type="ORF">KDA82_12605</name>
</gene>
<feature type="domain" description="HTH luxR-type" evidence="5">
    <location>
        <begin position="22"/>
        <end position="87"/>
    </location>
</feature>
<feature type="region of interest" description="Disordered" evidence="4">
    <location>
        <begin position="1"/>
        <end position="27"/>
    </location>
</feature>
<dbReference type="PANTHER" id="PTHR44688:SF16">
    <property type="entry name" value="DNA-BINDING TRANSCRIPTIONAL ACTIVATOR DEVR_DOSR"/>
    <property type="match status" value="1"/>
</dbReference>
<keyword evidence="2" id="KW-0238">DNA-binding</keyword>
<dbReference type="Pfam" id="PF00196">
    <property type="entry name" value="GerE"/>
    <property type="match status" value="1"/>
</dbReference>
<dbReference type="Proteomes" id="UP000675554">
    <property type="component" value="Unassembled WGS sequence"/>
</dbReference>
<evidence type="ECO:0000256" key="1">
    <source>
        <dbReference type="ARBA" id="ARBA00023015"/>
    </source>
</evidence>
<evidence type="ECO:0000313" key="6">
    <source>
        <dbReference type="EMBL" id="MBR7673843.1"/>
    </source>
</evidence>
<dbReference type="GO" id="GO:0003677">
    <property type="term" value="F:DNA binding"/>
    <property type="evidence" value="ECO:0007669"/>
    <property type="project" value="UniProtKB-KW"/>
</dbReference>
<proteinExistence type="predicted"/>
<dbReference type="PANTHER" id="PTHR44688">
    <property type="entry name" value="DNA-BINDING TRANSCRIPTIONAL ACTIVATOR DEVR_DOSR"/>
    <property type="match status" value="1"/>
</dbReference>
<keyword evidence="7" id="KW-1185">Reference proteome</keyword>
<evidence type="ECO:0000256" key="2">
    <source>
        <dbReference type="ARBA" id="ARBA00023125"/>
    </source>
</evidence>
<evidence type="ECO:0000313" key="7">
    <source>
        <dbReference type="Proteomes" id="UP000675554"/>
    </source>
</evidence>
<dbReference type="InterPro" id="IPR016032">
    <property type="entry name" value="Sig_transdc_resp-reg_C-effctor"/>
</dbReference>
<accession>A0A8T4ITF9</accession>
<organism evidence="6 7">
    <name type="scientific">Streptomyces daliensis</name>
    <dbReference type="NCBI Taxonomy" id="299421"/>
    <lineage>
        <taxon>Bacteria</taxon>
        <taxon>Bacillati</taxon>
        <taxon>Actinomycetota</taxon>
        <taxon>Actinomycetes</taxon>
        <taxon>Kitasatosporales</taxon>
        <taxon>Streptomycetaceae</taxon>
        <taxon>Streptomyces</taxon>
    </lineage>
</organism>
<dbReference type="CDD" id="cd06170">
    <property type="entry name" value="LuxR_C_like"/>
    <property type="match status" value="1"/>
</dbReference>
<dbReference type="AlphaFoldDB" id="A0A8T4ITF9"/>